<dbReference type="SUPFAM" id="SSF74788">
    <property type="entry name" value="Cullin repeat-like"/>
    <property type="match status" value="1"/>
</dbReference>
<dbReference type="InterPro" id="IPR046364">
    <property type="entry name" value="Exo70_C"/>
</dbReference>
<dbReference type="Gramene" id="rna-AYBTSS11_LOCUS16465">
    <property type="protein sequence ID" value="CAJ1956074.1"/>
    <property type="gene ID" value="gene-AYBTSS11_LOCUS16465"/>
</dbReference>
<dbReference type="InterPro" id="IPR004140">
    <property type="entry name" value="Exo70"/>
</dbReference>
<keyword evidence="6" id="KW-1185">Reference proteome</keyword>
<gene>
    <name evidence="5" type="ORF">AYBTSS11_LOCUS16465</name>
</gene>
<evidence type="ECO:0000259" key="4">
    <source>
        <dbReference type="Pfam" id="PF03081"/>
    </source>
</evidence>
<evidence type="ECO:0000256" key="3">
    <source>
        <dbReference type="RuleBase" id="RU365026"/>
    </source>
</evidence>
<dbReference type="Gene3D" id="1.20.1280.170">
    <property type="entry name" value="Exocyst complex component Exo70"/>
    <property type="match status" value="1"/>
</dbReference>
<keyword evidence="3" id="KW-0268">Exocytosis</keyword>
<keyword evidence="2 3" id="KW-0813">Transport</keyword>
<comment type="similarity">
    <text evidence="1 3">Belongs to the EXO70 family.</text>
</comment>
<name>A0AA86VQ92_9FABA</name>
<evidence type="ECO:0000256" key="1">
    <source>
        <dbReference type="ARBA" id="ARBA00006756"/>
    </source>
</evidence>
<dbReference type="AlphaFoldDB" id="A0AA86VQ92"/>
<dbReference type="GO" id="GO:0006887">
    <property type="term" value="P:exocytosis"/>
    <property type="evidence" value="ECO:0007669"/>
    <property type="project" value="UniProtKB-KW"/>
</dbReference>
<feature type="domain" description="Exocyst complex subunit Exo70 C-terminal" evidence="4">
    <location>
        <begin position="229"/>
        <end position="579"/>
    </location>
</feature>
<evidence type="ECO:0000256" key="2">
    <source>
        <dbReference type="ARBA" id="ARBA00022448"/>
    </source>
</evidence>
<comment type="function">
    <text evidence="3">Component of the exocyst complex.</text>
</comment>
<reference evidence="5" key="1">
    <citation type="submission" date="2023-10" db="EMBL/GenBank/DDBJ databases">
        <authorList>
            <person name="Domelevo Entfellner J.-B."/>
        </authorList>
    </citation>
    <scope>NUCLEOTIDE SEQUENCE</scope>
</reference>
<dbReference type="InterPro" id="IPR016159">
    <property type="entry name" value="Cullin_repeat-like_dom_sf"/>
</dbReference>
<dbReference type="GO" id="GO:0015031">
    <property type="term" value="P:protein transport"/>
    <property type="evidence" value="ECO:0007669"/>
    <property type="project" value="UniProtKB-KW"/>
</dbReference>
<dbReference type="PANTHER" id="PTHR12542:SF169">
    <property type="entry name" value="EXOCYST SUBUNIT EXO70 FAMILY PROTEIN"/>
    <property type="match status" value="1"/>
</dbReference>
<organism evidence="5 6">
    <name type="scientific">Sphenostylis stenocarpa</name>
    <dbReference type="NCBI Taxonomy" id="92480"/>
    <lineage>
        <taxon>Eukaryota</taxon>
        <taxon>Viridiplantae</taxon>
        <taxon>Streptophyta</taxon>
        <taxon>Embryophyta</taxon>
        <taxon>Tracheophyta</taxon>
        <taxon>Spermatophyta</taxon>
        <taxon>Magnoliopsida</taxon>
        <taxon>eudicotyledons</taxon>
        <taxon>Gunneridae</taxon>
        <taxon>Pentapetalae</taxon>
        <taxon>rosids</taxon>
        <taxon>fabids</taxon>
        <taxon>Fabales</taxon>
        <taxon>Fabaceae</taxon>
        <taxon>Papilionoideae</taxon>
        <taxon>50 kb inversion clade</taxon>
        <taxon>NPAAA clade</taxon>
        <taxon>indigoferoid/millettioid clade</taxon>
        <taxon>Phaseoleae</taxon>
        <taxon>Sphenostylis</taxon>
    </lineage>
</organism>
<evidence type="ECO:0000313" key="6">
    <source>
        <dbReference type="Proteomes" id="UP001189624"/>
    </source>
</evidence>
<sequence>MPKMGLKSLFLFKTTQSPPSKKTFSHALTEENIEAARSIISTWDLLSPSHQTPSLCQQTVPLFSNTRQEAKQYLNAVMSLQTTMHHLVEYDSNSESLVQAQFLMQMAMKRLQAELYRILAENRDNLDPQSVISTDCRASSVSDDEDYDYSENDFRFAGPGSSISTVAMVDLKAIAECMVSAGYSKECLKIYVQMRKEIVDDAMCHMGVERLSFSHVQRMDSEILESNIKCWLNAFKIAVRTLFQGEKKLCDCVFGSPERRIAESCFAAICRDAMTALFGFPENVAKCKKTPEKMFMTLDMYVAITENRQQMESILSSESTSSFRSQVWASKAKLGEAVRTMLTNFESAIQKEYSKIPVPGGGIHPLTRYVMNYIAFLGDYRDALAEIVADWRQNPLPDSYYRSSNREGTKCSPEVAERIAWLILVLLCKLDSKAELYKDVALSYLFLANNMQYVVVKVRTSNLGFILGENWLTKHEAKVKEYASKYERIGWGKVFALLPENPTAEQAREIFESFNVAFHETCKAQSSWFVPDTNLRDQMKASLTAKLVPICRDYIHKYQNESDAISGFSPDDLANDLSDILSGGVSLSQTS</sequence>
<keyword evidence="3" id="KW-0653">Protein transport</keyword>
<accession>A0AA86VQ92</accession>
<dbReference type="EMBL" id="OY731402">
    <property type="protein sequence ID" value="CAJ1956074.1"/>
    <property type="molecule type" value="Genomic_DNA"/>
</dbReference>
<dbReference type="Pfam" id="PF03081">
    <property type="entry name" value="Exo70_C"/>
    <property type="match status" value="1"/>
</dbReference>
<dbReference type="Proteomes" id="UP001189624">
    <property type="component" value="Chromosome 5"/>
</dbReference>
<protein>
    <recommendedName>
        <fullName evidence="3">Exocyst subunit Exo70 family protein</fullName>
    </recommendedName>
</protein>
<dbReference type="PANTHER" id="PTHR12542">
    <property type="entry name" value="EXOCYST COMPLEX PROTEIN EXO70"/>
    <property type="match status" value="1"/>
</dbReference>
<dbReference type="GO" id="GO:0000145">
    <property type="term" value="C:exocyst"/>
    <property type="evidence" value="ECO:0007669"/>
    <property type="project" value="InterPro"/>
</dbReference>
<dbReference type="GO" id="GO:0005546">
    <property type="term" value="F:phosphatidylinositol-4,5-bisphosphate binding"/>
    <property type="evidence" value="ECO:0007669"/>
    <property type="project" value="InterPro"/>
</dbReference>
<evidence type="ECO:0000313" key="5">
    <source>
        <dbReference type="EMBL" id="CAJ1956074.1"/>
    </source>
</evidence>
<proteinExistence type="inferred from homology"/>
<dbReference type="Pfam" id="PF20669">
    <property type="entry name" value="Exo70_N"/>
    <property type="match status" value="1"/>
</dbReference>